<evidence type="ECO:0000256" key="1">
    <source>
        <dbReference type="ARBA" id="ARBA00022723"/>
    </source>
</evidence>
<dbReference type="AlphaFoldDB" id="A0A1I6UN73"/>
<keyword evidence="3" id="KW-0812">Transmembrane</keyword>
<keyword evidence="1" id="KW-0479">Metal-binding</keyword>
<keyword evidence="2" id="KW-0378">Hydrolase</keyword>
<reference evidence="5 6" key="1">
    <citation type="submission" date="2016-10" db="EMBL/GenBank/DDBJ databases">
        <authorList>
            <person name="de Groot N.N."/>
        </authorList>
    </citation>
    <scope>NUCLEOTIDE SEQUENCE [LARGE SCALE GENOMIC DNA]</scope>
    <source>
        <strain evidence="5 6">DSM 22789</strain>
    </source>
</reference>
<gene>
    <name evidence="5" type="ORF">SAMN05660206_109126</name>
</gene>
<dbReference type="InterPro" id="IPR002509">
    <property type="entry name" value="NODB_dom"/>
</dbReference>
<sequence length="239" mass="27623">MLFLFFHYSIWWFVLTVGLGLGITAWGAFDIRLGYFTDTFYRRKHSRGKVIALTFDDGPTHYTEQILDLLQRYQASATFFCIGKQVEKFPELAKRLVHEGHTIGNHTFSHSPWMGFYKADKVLVELQEADSVIEAVTGKRVKFFRPPYGVTNPSIAKAVKLTRHQVIGWSNRSLDTIIMDEDKLYNRVVRKLRSGDIVLFHDTSQRTVKVLERLLPYLQEEGYGLVTVDDLLTLHAYES</sequence>
<evidence type="ECO:0000259" key="4">
    <source>
        <dbReference type="PROSITE" id="PS51677"/>
    </source>
</evidence>
<keyword evidence="3" id="KW-1133">Transmembrane helix</keyword>
<dbReference type="Gene3D" id="3.20.20.370">
    <property type="entry name" value="Glycoside hydrolase/deacetylase"/>
    <property type="match status" value="1"/>
</dbReference>
<dbReference type="GO" id="GO:0005975">
    <property type="term" value="P:carbohydrate metabolic process"/>
    <property type="evidence" value="ECO:0007669"/>
    <property type="project" value="InterPro"/>
</dbReference>
<evidence type="ECO:0000256" key="3">
    <source>
        <dbReference type="SAM" id="Phobius"/>
    </source>
</evidence>
<dbReference type="InterPro" id="IPR050248">
    <property type="entry name" value="Polysacc_deacetylase_ArnD"/>
</dbReference>
<dbReference type="GO" id="GO:0016020">
    <property type="term" value="C:membrane"/>
    <property type="evidence" value="ECO:0007669"/>
    <property type="project" value="TreeGrafter"/>
</dbReference>
<feature type="domain" description="NodB homology" evidence="4">
    <location>
        <begin position="49"/>
        <end position="226"/>
    </location>
</feature>
<organism evidence="5 6">
    <name type="scientific">Sphingobacterium wenxiniae</name>
    <dbReference type="NCBI Taxonomy" id="683125"/>
    <lineage>
        <taxon>Bacteria</taxon>
        <taxon>Pseudomonadati</taxon>
        <taxon>Bacteroidota</taxon>
        <taxon>Sphingobacteriia</taxon>
        <taxon>Sphingobacteriales</taxon>
        <taxon>Sphingobacteriaceae</taxon>
        <taxon>Sphingobacterium</taxon>
    </lineage>
</organism>
<accession>A0A1I6UN73</accession>
<keyword evidence="6" id="KW-1185">Reference proteome</keyword>
<evidence type="ECO:0000313" key="6">
    <source>
        <dbReference type="Proteomes" id="UP000198785"/>
    </source>
</evidence>
<dbReference type="PROSITE" id="PS51677">
    <property type="entry name" value="NODB"/>
    <property type="match status" value="1"/>
</dbReference>
<dbReference type="PANTHER" id="PTHR10587">
    <property type="entry name" value="GLYCOSYL TRANSFERASE-RELATED"/>
    <property type="match status" value="1"/>
</dbReference>
<dbReference type="Pfam" id="PF01522">
    <property type="entry name" value="Polysacc_deac_1"/>
    <property type="match status" value="1"/>
</dbReference>
<keyword evidence="3" id="KW-0472">Membrane</keyword>
<proteinExistence type="predicted"/>
<name>A0A1I6UN73_9SPHI</name>
<feature type="transmembrane region" description="Helical" evidence="3">
    <location>
        <begin position="6"/>
        <end position="29"/>
    </location>
</feature>
<dbReference type="GO" id="GO:0046872">
    <property type="term" value="F:metal ion binding"/>
    <property type="evidence" value="ECO:0007669"/>
    <property type="project" value="UniProtKB-KW"/>
</dbReference>
<dbReference type="PANTHER" id="PTHR10587:SF133">
    <property type="entry name" value="CHITIN DEACETYLASE 1-RELATED"/>
    <property type="match status" value="1"/>
</dbReference>
<evidence type="ECO:0000256" key="2">
    <source>
        <dbReference type="ARBA" id="ARBA00022801"/>
    </source>
</evidence>
<dbReference type="Proteomes" id="UP000198785">
    <property type="component" value="Unassembled WGS sequence"/>
</dbReference>
<dbReference type="GO" id="GO:0016810">
    <property type="term" value="F:hydrolase activity, acting on carbon-nitrogen (but not peptide) bonds"/>
    <property type="evidence" value="ECO:0007669"/>
    <property type="project" value="InterPro"/>
</dbReference>
<dbReference type="EMBL" id="FOZZ01000009">
    <property type="protein sequence ID" value="SFT02899.1"/>
    <property type="molecule type" value="Genomic_DNA"/>
</dbReference>
<dbReference type="SUPFAM" id="SSF88713">
    <property type="entry name" value="Glycoside hydrolase/deacetylase"/>
    <property type="match status" value="1"/>
</dbReference>
<dbReference type="InterPro" id="IPR011330">
    <property type="entry name" value="Glyco_hydro/deAcase_b/a-brl"/>
</dbReference>
<dbReference type="CDD" id="cd10917">
    <property type="entry name" value="CE4_NodB_like_6s_7s"/>
    <property type="match status" value="1"/>
</dbReference>
<evidence type="ECO:0000313" key="5">
    <source>
        <dbReference type="EMBL" id="SFT02899.1"/>
    </source>
</evidence>
<dbReference type="STRING" id="683125.SAMN05660206_109126"/>
<protein>
    <submittedName>
        <fullName evidence="5">Peptidoglycan/xylan/chitin deacetylase, PgdA/CDA1 family</fullName>
    </submittedName>
</protein>